<dbReference type="OrthoDB" id="9803224at2"/>
<dbReference type="RefSeq" id="WP_068482695.1">
    <property type="nucleotide sequence ID" value="NZ_CP018760.1"/>
</dbReference>
<evidence type="ECO:0000256" key="1">
    <source>
        <dbReference type="ARBA" id="ARBA00005046"/>
    </source>
</evidence>
<evidence type="ECO:0000256" key="6">
    <source>
        <dbReference type="ARBA" id="ARBA00029745"/>
    </source>
</evidence>
<comment type="catalytic activity">
    <reaction evidence="10">
        <text>2 [molybdopterin-synthase sulfur-carrier protein]-C-terminal-Gly-aminoethanethioate + cyclic pyranopterin phosphate + H2O = molybdopterin + 2 [molybdopterin-synthase sulfur-carrier protein]-C-terminal Gly-Gly + 2 H(+)</text>
        <dbReference type="Rhea" id="RHEA:26333"/>
        <dbReference type="Rhea" id="RHEA-COMP:12202"/>
        <dbReference type="Rhea" id="RHEA-COMP:19907"/>
        <dbReference type="ChEBI" id="CHEBI:15377"/>
        <dbReference type="ChEBI" id="CHEBI:15378"/>
        <dbReference type="ChEBI" id="CHEBI:58698"/>
        <dbReference type="ChEBI" id="CHEBI:59648"/>
        <dbReference type="ChEBI" id="CHEBI:90778"/>
        <dbReference type="ChEBI" id="CHEBI:232372"/>
        <dbReference type="EC" id="2.8.1.12"/>
    </reaction>
</comment>
<organism evidence="11 12">
    <name type="scientific">Maribacter hydrothermalis</name>
    <dbReference type="NCBI Taxonomy" id="1836467"/>
    <lineage>
        <taxon>Bacteria</taxon>
        <taxon>Pseudomonadati</taxon>
        <taxon>Bacteroidota</taxon>
        <taxon>Flavobacteriia</taxon>
        <taxon>Flavobacteriales</taxon>
        <taxon>Flavobacteriaceae</taxon>
        <taxon>Maribacter</taxon>
    </lineage>
</organism>
<evidence type="ECO:0000256" key="10">
    <source>
        <dbReference type="ARBA" id="ARBA00049878"/>
    </source>
</evidence>
<reference evidence="12" key="1">
    <citation type="submission" date="2016-06" db="EMBL/GenBank/DDBJ databases">
        <authorList>
            <person name="Zhan P."/>
        </authorList>
    </citation>
    <scope>NUCLEOTIDE SEQUENCE [LARGE SCALE GENOMIC DNA]</scope>
    <source>
        <strain evidence="12">T28</strain>
    </source>
</reference>
<dbReference type="KEGG" id="mart:BTR34_14365"/>
<evidence type="ECO:0000256" key="4">
    <source>
        <dbReference type="ARBA" id="ARBA00013858"/>
    </source>
</evidence>
<accession>A0A1B7ZDD8</accession>
<dbReference type="AlphaFoldDB" id="A0A1B7ZDD8"/>
<dbReference type="Proteomes" id="UP000092164">
    <property type="component" value="Unassembled WGS sequence"/>
</dbReference>
<evidence type="ECO:0000256" key="2">
    <source>
        <dbReference type="ARBA" id="ARBA00005426"/>
    </source>
</evidence>
<protein>
    <recommendedName>
        <fullName evidence="4">Molybdopterin synthase catalytic subunit</fullName>
        <ecNumber evidence="3">2.8.1.12</ecNumber>
    </recommendedName>
    <alternativeName>
        <fullName evidence="8">MPT synthase subunit 2</fullName>
    </alternativeName>
    <alternativeName>
        <fullName evidence="6">Molybdenum cofactor biosynthesis protein E</fullName>
    </alternativeName>
    <alternativeName>
        <fullName evidence="7">Molybdopterin-converting factor large subunit</fullName>
    </alternativeName>
    <alternativeName>
        <fullName evidence="9">Molybdopterin-converting factor subunit 2</fullName>
    </alternativeName>
</protein>
<comment type="pathway">
    <text evidence="1">Cofactor biosynthesis; molybdopterin biosynthesis.</text>
</comment>
<evidence type="ECO:0000256" key="9">
    <source>
        <dbReference type="ARBA" id="ARBA00032474"/>
    </source>
</evidence>
<dbReference type="GO" id="GO:0006777">
    <property type="term" value="P:Mo-molybdopterin cofactor biosynthetic process"/>
    <property type="evidence" value="ECO:0007669"/>
    <property type="project" value="InterPro"/>
</dbReference>
<dbReference type="Pfam" id="PF02391">
    <property type="entry name" value="MoaE"/>
    <property type="match status" value="1"/>
</dbReference>
<sequence>MRKVIEIVDVIDTALVSGELNDVKSGEICVFVGAVREFINNEEVALKFETCKSMALKEMEKIADIAMQKSSLNKEVKRHAVGEKGFETQEKYKDVFNNLMTSIGR</sequence>
<dbReference type="EMBL" id="LZFP01000003">
    <property type="protein sequence ID" value="OBR41368.1"/>
    <property type="molecule type" value="Genomic_DNA"/>
</dbReference>
<comment type="similarity">
    <text evidence="2">Belongs to the MoaE family.</text>
</comment>
<keyword evidence="12" id="KW-1185">Reference proteome</keyword>
<dbReference type="InterPro" id="IPR003448">
    <property type="entry name" value="Mopterin_biosynth_MoaE"/>
</dbReference>
<dbReference type="STRING" id="1836467.BTR34_14365"/>
<dbReference type="GO" id="GO:0030366">
    <property type="term" value="F:molybdopterin synthase activity"/>
    <property type="evidence" value="ECO:0007669"/>
    <property type="project" value="UniProtKB-EC"/>
</dbReference>
<dbReference type="InterPro" id="IPR036563">
    <property type="entry name" value="MoaE_sf"/>
</dbReference>
<evidence type="ECO:0000256" key="3">
    <source>
        <dbReference type="ARBA" id="ARBA00011950"/>
    </source>
</evidence>
<comment type="subunit">
    <text evidence="5">Heterotetramer of 2 MoaD subunits and 2 MoaE subunits. Also stable as homodimer. The enzyme changes between these two forms during catalysis.</text>
</comment>
<comment type="caution">
    <text evidence="11">The sequence shown here is derived from an EMBL/GenBank/DDBJ whole genome shotgun (WGS) entry which is preliminary data.</text>
</comment>
<dbReference type="EC" id="2.8.1.12" evidence="3"/>
<evidence type="ECO:0000256" key="5">
    <source>
        <dbReference type="ARBA" id="ARBA00026066"/>
    </source>
</evidence>
<evidence type="ECO:0000256" key="8">
    <source>
        <dbReference type="ARBA" id="ARBA00030781"/>
    </source>
</evidence>
<gene>
    <name evidence="11" type="ORF">A9200_13730</name>
</gene>
<proteinExistence type="inferred from homology"/>
<evidence type="ECO:0000256" key="7">
    <source>
        <dbReference type="ARBA" id="ARBA00030407"/>
    </source>
</evidence>
<evidence type="ECO:0000313" key="12">
    <source>
        <dbReference type="Proteomes" id="UP000092164"/>
    </source>
</evidence>
<dbReference type="SUPFAM" id="SSF54690">
    <property type="entry name" value="Molybdopterin synthase subunit MoaE"/>
    <property type="match status" value="1"/>
</dbReference>
<dbReference type="Gene3D" id="3.90.1170.40">
    <property type="entry name" value="Molybdopterin biosynthesis MoaE subunit"/>
    <property type="match status" value="1"/>
</dbReference>
<name>A0A1B7ZDD8_9FLAO</name>
<evidence type="ECO:0000313" key="11">
    <source>
        <dbReference type="EMBL" id="OBR41368.1"/>
    </source>
</evidence>